<dbReference type="SUPFAM" id="SSF52799">
    <property type="entry name" value="(Phosphotyrosine protein) phosphatases II"/>
    <property type="match status" value="1"/>
</dbReference>
<reference evidence="2" key="1">
    <citation type="journal article" date="2021" name="IMA Fungus">
        <title>Genomic characterization of three marine fungi, including Emericellopsis atlantica sp. nov. with signatures of a generalist lifestyle and marine biomass degradation.</title>
        <authorList>
            <person name="Hagestad O.C."/>
            <person name="Hou L."/>
            <person name="Andersen J.H."/>
            <person name="Hansen E.H."/>
            <person name="Altermark B."/>
            <person name="Li C."/>
            <person name="Kuhnert E."/>
            <person name="Cox R.J."/>
            <person name="Crous P.W."/>
            <person name="Spatafora J.W."/>
            <person name="Lail K."/>
            <person name="Amirebrahimi M."/>
            <person name="Lipzen A."/>
            <person name="Pangilinan J."/>
            <person name="Andreopoulos W."/>
            <person name="Hayes R.D."/>
            <person name="Ng V."/>
            <person name="Grigoriev I.V."/>
            <person name="Jackson S.A."/>
            <person name="Sutton T.D.S."/>
            <person name="Dobson A.D.W."/>
            <person name="Rama T."/>
        </authorList>
    </citation>
    <scope>NUCLEOTIDE SEQUENCE</scope>
    <source>
        <strain evidence="2">TRa018bII</strain>
    </source>
</reference>
<dbReference type="PROSITE" id="PS00383">
    <property type="entry name" value="TYR_PHOSPHATASE_1"/>
    <property type="match status" value="1"/>
</dbReference>
<dbReference type="InterPro" id="IPR016130">
    <property type="entry name" value="Tyr_Pase_AS"/>
</dbReference>
<feature type="domain" description="Tyrosine specific protein phosphatases" evidence="1">
    <location>
        <begin position="130"/>
        <end position="204"/>
    </location>
</feature>
<dbReference type="FunFam" id="3.90.190.10:FF:000123">
    <property type="entry name" value="Similar to protein tyrosine/serine phosphatase"/>
    <property type="match status" value="1"/>
</dbReference>
<dbReference type="PANTHER" id="PTHR31126:SF1">
    <property type="entry name" value="TYROSINE SPECIFIC PROTEIN PHOSPHATASES DOMAIN-CONTAINING PROTEIN"/>
    <property type="match status" value="1"/>
</dbReference>
<comment type="caution">
    <text evidence="2">The sequence shown here is derived from an EMBL/GenBank/DDBJ whole genome shotgun (WGS) entry which is preliminary data.</text>
</comment>
<evidence type="ECO:0000313" key="3">
    <source>
        <dbReference type="Proteomes" id="UP000824998"/>
    </source>
</evidence>
<evidence type="ECO:0000259" key="1">
    <source>
        <dbReference type="PROSITE" id="PS50056"/>
    </source>
</evidence>
<dbReference type="EMBL" id="MU251579">
    <property type="protein sequence ID" value="KAG9231824.1"/>
    <property type="molecule type" value="Genomic_DNA"/>
</dbReference>
<dbReference type="InterPro" id="IPR029021">
    <property type="entry name" value="Prot-tyrosine_phosphatase-like"/>
</dbReference>
<protein>
    <submittedName>
        <fullName evidence="2">Tyrosine/serine phosphatase-like protein</fullName>
    </submittedName>
</protein>
<evidence type="ECO:0000313" key="2">
    <source>
        <dbReference type="EMBL" id="KAG9231824.1"/>
    </source>
</evidence>
<dbReference type="InterPro" id="IPR000387">
    <property type="entry name" value="Tyr_Pase_dom"/>
</dbReference>
<keyword evidence="3" id="KW-1185">Reference proteome</keyword>
<organism evidence="2 3">
    <name type="scientific">Amylocarpus encephaloides</name>
    <dbReference type="NCBI Taxonomy" id="45428"/>
    <lineage>
        <taxon>Eukaryota</taxon>
        <taxon>Fungi</taxon>
        <taxon>Dikarya</taxon>
        <taxon>Ascomycota</taxon>
        <taxon>Pezizomycotina</taxon>
        <taxon>Leotiomycetes</taxon>
        <taxon>Helotiales</taxon>
        <taxon>Helotiales incertae sedis</taxon>
        <taxon>Amylocarpus</taxon>
    </lineage>
</organism>
<dbReference type="GO" id="GO:0004721">
    <property type="term" value="F:phosphoprotein phosphatase activity"/>
    <property type="evidence" value="ECO:0007669"/>
    <property type="project" value="InterPro"/>
</dbReference>
<sequence>MSKSASSTEDAALPSPPFVPVDGIPNFRDLGGYPVSTKPNHSVRQGIIYRCAEPSQVTPDGVGTLTKLGITHAYDLRSNDEIERAVAAGRGGVTAWDGCKRVFAPVFTDQDYSPEVLAVRFKDYATLGTEGFVRAYTSILENAPPSYSVILSHLAHEPSKPLLLHCTAGKDRTGVICALVLSVCGVDDNTVAKEYALTEIGLSRQWKESVIEHLSVHPALHGNMEGAWNMISAKAENMLAVLKVVGEKYGSAEGYMIENCRLTKEEIEMIKSNLIIEGPLASEKVQHSL</sequence>
<gene>
    <name evidence="2" type="ORF">BJ875DRAFT_443725</name>
</gene>
<dbReference type="InterPro" id="IPR026893">
    <property type="entry name" value="Tyr/Ser_Pase_IphP-type"/>
</dbReference>
<proteinExistence type="predicted"/>
<dbReference type="Pfam" id="PF13350">
    <property type="entry name" value="Y_phosphatase3"/>
    <property type="match status" value="1"/>
</dbReference>
<dbReference type="Gene3D" id="3.90.190.10">
    <property type="entry name" value="Protein tyrosine phosphatase superfamily"/>
    <property type="match status" value="1"/>
</dbReference>
<dbReference type="PANTHER" id="PTHR31126">
    <property type="entry name" value="TYROSINE-PROTEIN PHOSPHATASE"/>
    <property type="match status" value="1"/>
</dbReference>
<dbReference type="PROSITE" id="PS50056">
    <property type="entry name" value="TYR_PHOSPHATASE_2"/>
    <property type="match status" value="1"/>
</dbReference>
<dbReference type="OrthoDB" id="449382at2759"/>
<accession>A0A9P8C2V2</accession>
<name>A0A9P8C2V2_9HELO</name>
<dbReference type="Proteomes" id="UP000824998">
    <property type="component" value="Unassembled WGS sequence"/>
</dbReference>
<dbReference type="AlphaFoldDB" id="A0A9P8C2V2"/>